<dbReference type="PANTHER" id="PTHR33219:SF14">
    <property type="entry name" value="PROTEIN COFACTOR ASSEMBLY OF COMPLEX C SUBUNIT B CCB3, CHLOROPLASTIC-RELATED"/>
    <property type="match status" value="1"/>
</dbReference>
<protein>
    <recommendedName>
        <fullName evidence="5">YggT family protein</fullName>
    </recommendedName>
</protein>
<evidence type="ECO:0000256" key="2">
    <source>
        <dbReference type="SAM" id="Phobius"/>
    </source>
</evidence>
<feature type="transmembrane region" description="Helical" evidence="2">
    <location>
        <begin position="62"/>
        <end position="83"/>
    </location>
</feature>
<name>E6W5H1_DESIS</name>
<dbReference type="GO" id="GO:0016020">
    <property type="term" value="C:membrane"/>
    <property type="evidence" value="ECO:0007669"/>
    <property type="project" value="InterPro"/>
</dbReference>
<feature type="transmembrane region" description="Helical" evidence="2">
    <location>
        <begin position="12"/>
        <end position="33"/>
    </location>
</feature>
<keyword evidence="4" id="KW-1185">Reference proteome</keyword>
<dbReference type="Proteomes" id="UP000002572">
    <property type="component" value="Chromosome"/>
</dbReference>
<organism evidence="3 4">
    <name type="scientific">Desulfurispirillum indicum (strain ATCC BAA-1389 / DSM 22839 / S5)</name>
    <dbReference type="NCBI Taxonomy" id="653733"/>
    <lineage>
        <taxon>Bacteria</taxon>
        <taxon>Pseudomonadati</taxon>
        <taxon>Chrysiogenota</taxon>
        <taxon>Chrysiogenia</taxon>
        <taxon>Chrysiogenales</taxon>
        <taxon>Chrysiogenaceae</taxon>
        <taxon>Desulfurispirillum</taxon>
    </lineage>
</organism>
<dbReference type="HOGENOM" id="CLU_136788_1_0_0"/>
<comment type="similarity">
    <text evidence="1">Belongs to the YggT family.</text>
</comment>
<dbReference type="InterPro" id="IPR003425">
    <property type="entry name" value="CCB3/YggT"/>
</dbReference>
<dbReference type="EMBL" id="CP002432">
    <property type="protein sequence ID" value="ADU64902.1"/>
    <property type="molecule type" value="Genomic_DNA"/>
</dbReference>
<keyword evidence="2" id="KW-0472">Membrane</keyword>
<reference evidence="3 4" key="1">
    <citation type="submission" date="2010-12" db="EMBL/GenBank/DDBJ databases">
        <title>Complete sequence of Desulfurispirillum indicum S5.</title>
        <authorList>
            <consortium name="US DOE Joint Genome Institute"/>
            <person name="Lucas S."/>
            <person name="Copeland A."/>
            <person name="Lapidus A."/>
            <person name="Cheng J.-F."/>
            <person name="Goodwin L."/>
            <person name="Pitluck S."/>
            <person name="Chertkov O."/>
            <person name="Held B."/>
            <person name="Detter J.C."/>
            <person name="Han C."/>
            <person name="Tapia R."/>
            <person name="Land M."/>
            <person name="Hauser L."/>
            <person name="Kyrpides N."/>
            <person name="Ivanova N."/>
            <person name="Mikhailova N."/>
            <person name="Haggblom M."/>
            <person name="Rauschenbach I."/>
            <person name="Bini E."/>
            <person name="Woyke T."/>
        </authorList>
    </citation>
    <scope>NUCLEOTIDE SEQUENCE [LARGE SCALE GENOMIC DNA]</scope>
    <source>
        <strain evidence="4">ATCC BAA-1389 / DSM 22839 / S5</strain>
    </source>
</reference>
<evidence type="ECO:0000256" key="1">
    <source>
        <dbReference type="ARBA" id="ARBA00010894"/>
    </source>
</evidence>
<accession>E6W5H1</accession>
<dbReference type="AlphaFoldDB" id="E6W5H1"/>
<keyword evidence="2" id="KW-0812">Transmembrane</keyword>
<keyword evidence="2" id="KW-1133">Transmembrane helix</keyword>
<evidence type="ECO:0000313" key="3">
    <source>
        <dbReference type="EMBL" id="ADU64902.1"/>
    </source>
</evidence>
<dbReference type="KEGG" id="din:Selin_0144"/>
<dbReference type="InParanoid" id="E6W5H1"/>
<evidence type="ECO:0000313" key="4">
    <source>
        <dbReference type="Proteomes" id="UP000002572"/>
    </source>
</evidence>
<sequence>MGSVGGSFLMTLVSTISFVINIYTWILIARVFMSWINPDPYNPVVQFIYRITEPVLEPFRRIIPPLGGVDLSPIVVFILIRFLENLILGSFRMY</sequence>
<evidence type="ECO:0008006" key="5">
    <source>
        <dbReference type="Google" id="ProtNLM"/>
    </source>
</evidence>
<dbReference type="STRING" id="653733.Selin_0144"/>
<proteinExistence type="inferred from homology"/>
<dbReference type="Pfam" id="PF02325">
    <property type="entry name" value="CCB3_YggT"/>
    <property type="match status" value="1"/>
</dbReference>
<gene>
    <name evidence="3" type="ordered locus">Selin_0144</name>
</gene>
<dbReference type="eggNOG" id="COG0762">
    <property type="taxonomic scope" value="Bacteria"/>
</dbReference>
<dbReference type="PANTHER" id="PTHR33219">
    <property type="entry name" value="YLMG HOMOLOG PROTEIN 2, CHLOROPLASTIC"/>
    <property type="match status" value="1"/>
</dbReference>